<feature type="zinc finger region" description="C3H1-type" evidence="5">
    <location>
        <begin position="157"/>
        <end position="185"/>
    </location>
</feature>
<dbReference type="PANTHER" id="PTHR12547">
    <property type="entry name" value="CCCH ZINC FINGER/TIS11-RELATED"/>
    <property type="match status" value="1"/>
</dbReference>
<dbReference type="InterPro" id="IPR036855">
    <property type="entry name" value="Znf_CCCH_sf"/>
</dbReference>
<dbReference type="InterPro" id="IPR045877">
    <property type="entry name" value="ZFP36-like"/>
</dbReference>
<reference evidence="8" key="1">
    <citation type="journal article" date="2016" name="Genome Announc.">
        <title>Genome sequences of three species of Hanseniaspora isolated from spontaneous wine fermentations.</title>
        <authorList>
            <person name="Sternes P.R."/>
            <person name="Lee D."/>
            <person name="Kutyna D.R."/>
            <person name="Borneman A.R."/>
        </authorList>
    </citation>
    <scope>NUCLEOTIDE SEQUENCE [LARGE SCALE GENOMIC DNA]</scope>
    <source>
        <strain evidence="8">AWRI3580</strain>
    </source>
</reference>
<evidence type="ECO:0000256" key="5">
    <source>
        <dbReference type="PROSITE-ProRule" id="PRU00723"/>
    </source>
</evidence>
<dbReference type="EMBL" id="LPNN01000003">
    <property type="protein sequence ID" value="OEJ90506.1"/>
    <property type="molecule type" value="Genomic_DNA"/>
</dbReference>
<dbReference type="SUPFAM" id="SSF90229">
    <property type="entry name" value="CCCH zinc finger"/>
    <property type="match status" value="2"/>
</dbReference>
<keyword evidence="1 5" id="KW-0479">Metal-binding</keyword>
<feature type="zinc finger region" description="C3H1-type" evidence="5">
    <location>
        <begin position="119"/>
        <end position="147"/>
    </location>
</feature>
<evidence type="ECO:0000256" key="4">
    <source>
        <dbReference type="ARBA" id="ARBA00022833"/>
    </source>
</evidence>
<protein>
    <submittedName>
        <fullName evidence="7">mRNA decay factor CTH2</fullName>
    </submittedName>
</protein>
<dbReference type="PROSITE" id="PS50103">
    <property type="entry name" value="ZF_C3H1"/>
    <property type="match status" value="2"/>
</dbReference>
<dbReference type="GO" id="GO:0003729">
    <property type="term" value="F:mRNA binding"/>
    <property type="evidence" value="ECO:0007669"/>
    <property type="project" value="InterPro"/>
</dbReference>
<dbReference type="GO" id="GO:0010468">
    <property type="term" value="P:regulation of gene expression"/>
    <property type="evidence" value="ECO:0007669"/>
    <property type="project" value="UniProtKB-ARBA"/>
</dbReference>
<keyword evidence="3 5" id="KW-0863">Zinc-finger</keyword>
<gene>
    <name evidence="7" type="ORF">AWRI3580_g1101</name>
</gene>
<evidence type="ECO:0000313" key="7">
    <source>
        <dbReference type="EMBL" id="OEJ90506.1"/>
    </source>
</evidence>
<dbReference type="AlphaFoldDB" id="A0A1E5RUK9"/>
<feature type="domain" description="C3H1-type" evidence="6">
    <location>
        <begin position="157"/>
        <end position="185"/>
    </location>
</feature>
<dbReference type="VEuPathDB" id="FungiDB:AWRI3580_g1101"/>
<sequence length="232" mass="27327">MSINSDITLHSNVSQINELNYILNTSNNTNVFDYYSNQNNSNKYQSNQYLNDDLLSYKNNIDGMYMDNRRYSDNVSESSTVYLNQLNNYYHTEKQSPSLERFVNKPQIQQDNNKTNKSLFKTELCTKFVLTNQCPYNEKCQFAHGIRELNVRTVNNKFKTKLCKKFSKTGYCRYGDRCQFKHASAEDKSYSKIDMTSDSSRHLYVRENEIENGETNKKWVANVKYIGKVNNW</sequence>
<evidence type="ECO:0000256" key="2">
    <source>
        <dbReference type="ARBA" id="ARBA00022737"/>
    </source>
</evidence>
<accession>A0A1E5RUK9</accession>
<proteinExistence type="predicted"/>
<dbReference type="Pfam" id="PF00642">
    <property type="entry name" value="zf-CCCH"/>
    <property type="match status" value="2"/>
</dbReference>
<dbReference type="OrthoDB" id="3972987at2759"/>
<dbReference type="PANTHER" id="PTHR12547:SF18">
    <property type="entry name" value="PROTEIN TIS11"/>
    <property type="match status" value="1"/>
</dbReference>
<dbReference type="GO" id="GO:0008270">
    <property type="term" value="F:zinc ion binding"/>
    <property type="evidence" value="ECO:0007669"/>
    <property type="project" value="UniProtKB-KW"/>
</dbReference>
<organism evidence="7 8">
    <name type="scientific">Hanseniaspora uvarum</name>
    <name type="common">Yeast</name>
    <name type="synonym">Kloeckera apiculata</name>
    <dbReference type="NCBI Taxonomy" id="29833"/>
    <lineage>
        <taxon>Eukaryota</taxon>
        <taxon>Fungi</taxon>
        <taxon>Dikarya</taxon>
        <taxon>Ascomycota</taxon>
        <taxon>Saccharomycotina</taxon>
        <taxon>Saccharomycetes</taxon>
        <taxon>Saccharomycodales</taxon>
        <taxon>Saccharomycodaceae</taxon>
        <taxon>Hanseniaspora</taxon>
    </lineage>
</organism>
<dbReference type="Proteomes" id="UP000095358">
    <property type="component" value="Unassembled WGS sequence"/>
</dbReference>
<evidence type="ECO:0000256" key="3">
    <source>
        <dbReference type="ARBA" id="ARBA00022771"/>
    </source>
</evidence>
<comment type="caution">
    <text evidence="7">The sequence shown here is derived from an EMBL/GenBank/DDBJ whole genome shotgun (WGS) entry which is preliminary data.</text>
</comment>
<name>A0A1E5RUK9_HANUV</name>
<dbReference type="Gene3D" id="4.10.1000.10">
    <property type="entry name" value="Zinc finger, CCCH-type"/>
    <property type="match status" value="2"/>
</dbReference>
<evidence type="ECO:0000313" key="8">
    <source>
        <dbReference type="Proteomes" id="UP000095358"/>
    </source>
</evidence>
<keyword evidence="2" id="KW-0677">Repeat</keyword>
<keyword evidence="8" id="KW-1185">Reference proteome</keyword>
<dbReference type="GO" id="GO:0006879">
    <property type="term" value="P:intracellular iron ion homeostasis"/>
    <property type="evidence" value="ECO:0007669"/>
    <property type="project" value="UniProtKB-ARBA"/>
</dbReference>
<dbReference type="InterPro" id="IPR000571">
    <property type="entry name" value="Znf_CCCH"/>
</dbReference>
<keyword evidence="4 5" id="KW-0862">Zinc</keyword>
<dbReference type="FunFam" id="4.10.1000.10:FF:000018">
    <property type="entry name" value="Zinc finger protein"/>
    <property type="match status" value="1"/>
</dbReference>
<evidence type="ECO:0000256" key="1">
    <source>
        <dbReference type="ARBA" id="ARBA00022723"/>
    </source>
</evidence>
<dbReference type="FunFam" id="4.10.1000.10:FF:000001">
    <property type="entry name" value="zinc finger CCCH domain-containing protein 15-like"/>
    <property type="match status" value="1"/>
</dbReference>
<dbReference type="SMART" id="SM00356">
    <property type="entry name" value="ZnF_C3H1"/>
    <property type="match status" value="2"/>
</dbReference>
<feature type="domain" description="C3H1-type" evidence="6">
    <location>
        <begin position="119"/>
        <end position="147"/>
    </location>
</feature>
<dbReference type="STRING" id="29833.A0A1E5RUK9"/>
<evidence type="ECO:0000259" key="6">
    <source>
        <dbReference type="PROSITE" id="PS50103"/>
    </source>
</evidence>